<feature type="region of interest" description="Disordered" evidence="1">
    <location>
        <begin position="1"/>
        <end position="20"/>
    </location>
</feature>
<proteinExistence type="predicted"/>
<organism evidence="2 3">
    <name type="scientific">Mycena chlorophos</name>
    <name type="common">Agaric fungus</name>
    <name type="synonym">Agaricus chlorophos</name>
    <dbReference type="NCBI Taxonomy" id="658473"/>
    <lineage>
        <taxon>Eukaryota</taxon>
        <taxon>Fungi</taxon>
        <taxon>Dikarya</taxon>
        <taxon>Basidiomycota</taxon>
        <taxon>Agaricomycotina</taxon>
        <taxon>Agaricomycetes</taxon>
        <taxon>Agaricomycetidae</taxon>
        <taxon>Agaricales</taxon>
        <taxon>Marasmiineae</taxon>
        <taxon>Mycenaceae</taxon>
        <taxon>Mycena</taxon>
    </lineage>
</organism>
<feature type="region of interest" description="Disordered" evidence="1">
    <location>
        <begin position="77"/>
        <end position="100"/>
    </location>
</feature>
<keyword evidence="3" id="KW-1185">Reference proteome</keyword>
<reference evidence="2" key="1">
    <citation type="submission" date="2014-09" db="EMBL/GenBank/DDBJ databases">
        <title>Genome sequence of the luminous mushroom Mycena chlorophos for searching fungal bioluminescence genes.</title>
        <authorList>
            <person name="Tanaka Y."/>
            <person name="Kasuga D."/>
            <person name="Oba Y."/>
            <person name="Hase S."/>
            <person name="Sato K."/>
            <person name="Oba Y."/>
            <person name="Sakakibara Y."/>
        </authorList>
    </citation>
    <scope>NUCLEOTIDE SEQUENCE</scope>
</reference>
<protein>
    <submittedName>
        <fullName evidence="2">Uncharacterized protein</fullName>
    </submittedName>
</protein>
<accession>A0ABQ0M8H4</accession>
<evidence type="ECO:0000313" key="3">
    <source>
        <dbReference type="Proteomes" id="UP000815677"/>
    </source>
</evidence>
<dbReference type="EMBL" id="DF849903">
    <property type="protein sequence ID" value="GAT59690.1"/>
    <property type="molecule type" value="Genomic_DNA"/>
</dbReference>
<dbReference type="Proteomes" id="UP000815677">
    <property type="component" value="Unassembled WGS sequence"/>
</dbReference>
<sequence>MLQTRASSNNPHVFNGASEDTGNLSQVYGDFAAIQRFLADEDTTAIIAAPSRSTELSSTRRSSTSFASFRANSSQTRHFSASLHDDDLSTPESTPPATPNTPLFMLPALQRQCSSTLYNPLLKTESESKLWRSRTISDSVHELEDPDELDSIISQFPDPPIHPSLEPALHLSSPARRPDVREHWDRQAADTRTVATPSPKPQLSVQLKYIDETDWELLQRDDGSGGPAYTSGTEQELILWAETRKTRRYGHVWISTDATRLSTYLATLRTRREPQSKTNSRRVSIAATEV</sequence>
<feature type="region of interest" description="Disordered" evidence="1">
    <location>
        <begin position="154"/>
        <end position="201"/>
    </location>
</feature>
<evidence type="ECO:0000313" key="2">
    <source>
        <dbReference type="EMBL" id="GAT59690.1"/>
    </source>
</evidence>
<feature type="compositionally biased region" description="Basic and acidic residues" evidence="1">
    <location>
        <begin position="176"/>
        <end position="189"/>
    </location>
</feature>
<evidence type="ECO:0000256" key="1">
    <source>
        <dbReference type="SAM" id="MobiDB-lite"/>
    </source>
</evidence>
<name>A0ABQ0M8H4_MYCCL</name>
<gene>
    <name evidence="2" type="ORF">MCHLO_15948</name>
</gene>